<comment type="caution">
    <text evidence="3">The sequence shown here is derived from an EMBL/GenBank/DDBJ whole genome shotgun (WGS) entry which is preliminary data.</text>
</comment>
<comment type="similarity">
    <text evidence="1">Belongs to the multi antimicrobial extrusion (MATE) (TC 2.A.66.1) family.</text>
</comment>
<dbReference type="GO" id="GO:0042910">
    <property type="term" value="F:xenobiotic transmembrane transporter activity"/>
    <property type="evidence" value="ECO:0007669"/>
    <property type="project" value="InterPro"/>
</dbReference>
<dbReference type="AlphaFoldDB" id="A0A438JUI6"/>
<feature type="transmembrane region" description="Helical" evidence="2">
    <location>
        <begin position="162"/>
        <end position="181"/>
    </location>
</feature>
<evidence type="ECO:0000313" key="3">
    <source>
        <dbReference type="EMBL" id="RVX12589.1"/>
    </source>
</evidence>
<protein>
    <submittedName>
        <fullName evidence="3">Protein detoxification 6</fullName>
    </submittedName>
</protein>
<proteinExistence type="inferred from homology"/>
<dbReference type="PANTHER" id="PTHR11206">
    <property type="entry name" value="MULTIDRUG RESISTANCE PROTEIN"/>
    <property type="match status" value="1"/>
</dbReference>
<dbReference type="InterPro" id="IPR002528">
    <property type="entry name" value="MATE_fam"/>
</dbReference>
<name>A0A438JUI6_VITVI</name>
<evidence type="ECO:0000256" key="1">
    <source>
        <dbReference type="ARBA" id="ARBA00010199"/>
    </source>
</evidence>
<dbReference type="GO" id="GO:0015297">
    <property type="term" value="F:antiporter activity"/>
    <property type="evidence" value="ECO:0007669"/>
    <property type="project" value="InterPro"/>
</dbReference>
<organism evidence="3 4">
    <name type="scientific">Vitis vinifera</name>
    <name type="common">Grape</name>
    <dbReference type="NCBI Taxonomy" id="29760"/>
    <lineage>
        <taxon>Eukaryota</taxon>
        <taxon>Viridiplantae</taxon>
        <taxon>Streptophyta</taxon>
        <taxon>Embryophyta</taxon>
        <taxon>Tracheophyta</taxon>
        <taxon>Spermatophyta</taxon>
        <taxon>Magnoliopsida</taxon>
        <taxon>eudicotyledons</taxon>
        <taxon>Gunneridae</taxon>
        <taxon>Pentapetalae</taxon>
        <taxon>rosids</taxon>
        <taxon>Vitales</taxon>
        <taxon>Vitaceae</taxon>
        <taxon>Viteae</taxon>
        <taxon>Vitis</taxon>
    </lineage>
</organism>
<gene>
    <name evidence="3" type="primary">DTX6_0</name>
    <name evidence="3" type="ORF">CK203_011693</name>
</gene>
<keyword evidence="2" id="KW-1133">Transmembrane helix</keyword>
<dbReference type="GO" id="GO:0016020">
    <property type="term" value="C:membrane"/>
    <property type="evidence" value="ECO:0007669"/>
    <property type="project" value="InterPro"/>
</dbReference>
<sequence length="182" mass="20118">MEESLLVKSKSGEKRTEGLRWVLVCEEVKRLGCLAAPMVAVIQSQNSLQAIYLFPSSSCHMDLHGQTAYFYSFCSLKPLTPFQLMYFVNISEQSQHPLSTVCNTIWTGPRVSNELGAGNPQKARLAVYAVVSLAVTEAIAVSTTLFASRHVFGYIFSDDEEVVDYVTNMAPLLCGLVMRLVV</sequence>
<accession>A0A438JUI6</accession>
<dbReference type="EMBL" id="QGNW01000027">
    <property type="protein sequence ID" value="RVX12589.1"/>
    <property type="molecule type" value="Genomic_DNA"/>
</dbReference>
<reference evidence="3 4" key="1">
    <citation type="journal article" date="2018" name="PLoS Genet.">
        <title>Population sequencing reveals clonal diversity and ancestral inbreeding in the grapevine cultivar Chardonnay.</title>
        <authorList>
            <person name="Roach M.J."/>
            <person name="Johnson D.L."/>
            <person name="Bohlmann J."/>
            <person name="van Vuuren H.J."/>
            <person name="Jones S.J."/>
            <person name="Pretorius I.S."/>
            <person name="Schmidt S.A."/>
            <person name="Borneman A.R."/>
        </authorList>
    </citation>
    <scope>NUCLEOTIDE SEQUENCE [LARGE SCALE GENOMIC DNA]</scope>
    <source>
        <strain evidence="4">cv. Chardonnay</strain>
        <tissue evidence="3">Leaf</tissue>
    </source>
</reference>
<dbReference type="Proteomes" id="UP000288805">
    <property type="component" value="Unassembled WGS sequence"/>
</dbReference>
<keyword evidence="2" id="KW-0472">Membrane</keyword>
<evidence type="ECO:0000256" key="2">
    <source>
        <dbReference type="SAM" id="Phobius"/>
    </source>
</evidence>
<dbReference type="Pfam" id="PF01554">
    <property type="entry name" value="MatE"/>
    <property type="match status" value="1"/>
</dbReference>
<feature type="transmembrane region" description="Helical" evidence="2">
    <location>
        <begin position="125"/>
        <end position="147"/>
    </location>
</feature>
<keyword evidence="2" id="KW-0812">Transmembrane</keyword>
<evidence type="ECO:0000313" key="4">
    <source>
        <dbReference type="Proteomes" id="UP000288805"/>
    </source>
</evidence>